<dbReference type="EMBL" id="JBHULC010000005">
    <property type="protein sequence ID" value="MFD2520368.1"/>
    <property type="molecule type" value="Genomic_DNA"/>
</dbReference>
<proteinExistence type="predicted"/>
<comment type="caution">
    <text evidence="1">The sequence shown here is derived from an EMBL/GenBank/DDBJ whole genome shotgun (WGS) entry which is preliminary data.</text>
</comment>
<sequence length="206" mass="23492">MNQNNEDIPLPVVFETATGATEILTEITDQVLSFFSESQILDNIPIVSWAVGALKIKDNYQMYRLRRNCYDFLKAFKDSDDMLLQKYRERIEENSEWAEEFFDTTLAILLEAEKPLKAYMLGKLIVAGSKGLVTHQEFEELSLIIQYGSIPALKALKIYFDSGEPIKNYSDGKLEPLLFSLGVAWRYGSGFNVSELGKKLYAVCFQ</sequence>
<gene>
    <name evidence="1" type="ORF">ACFSR2_05710</name>
</gene>
<evidence type="ECO:0000313" key="2">
    <source>
        <dbReference type="Proteomes" id="UP001597510"/>
    </source>
</evidence>
<dbReference type="Proteomes" id="UP001597510">
    <property type="component" value="Unassembled WGS sequence"/>
</dbReference>
<keyword evidence="2" id="KW-1185">Reference proteome</keyword>
<name>A0ABW5J5C1_9BACT</name>
<dbReference type="RefSeq" id="WP_340238991.1">
    <property type="nucleotide sequence ID" value="NZ_JBBEWC010000011.1"/>
</dbReference>
<organism evidence="1 2">
    <name type="scientific">Emticicia soli</name>
    <dbReference type="NCBI Taxonomy" id="2027878"/>
    <lineage>
        <taxon>Bacteria</taxon>
        <taxon>Pseudomonadati</taxon>
        <taxon>Bacteroidota</taxon>
        <taxon>Cytophagia</taxon>
        <taxon>Cytophagales</taxon>
        <taxon>Leadbetterellaceae</taxon>
        <taxon>Emticicia</taxon>
    </lineage>
</organism>
<accession>A0ABW5J5C1</accession>
<evidence type="ECO:0000313" key="1">
    <source>
        <dbReference type="EMBL" id="MFD2520368.1"/>
    </source>
</evidence>
<reference evidence="2" key="1">
    <citation type="journal article" date="2019" name="Int. J. Syst. Evol. Microbiol.">
        <title>The Global Catalogue of Microorganisms (GCM) 10K type strain sequencing project: providing services to taxonomists for standard genome sequencing and annotation.</title>
        <authorList>
            <consortium name="The Broad Institute Genomics Platform"/>
            <consortium name="The Broad Institute Genome Sequencing Center for Infectious Disease"/>
            <person name="Wu L."/>
            <person name="Ma J."/>
        </authorList>
    </citation>
    <scope>NUCLEOTIDE SEQUENCE [LARGE SCALE GENOMIC DNA]</scope>
    <source>
        <strain evidence="2">KCTC 52344</strain>
    </source>
</reference>
<protein>
    <submittedName>
        <fullName evidence="1">Uncharacterized protein</fullName>
    </submittedName>
</protein>